<evidence type="ECO:0000256" key="1">
    <source>
        <dbReference type="SAM" id="SignalP"/>
    </source>
</evidence>
<evidence type="ECO:0000313" key="3">
    <source>
        <dbReference type="Proteomes" id="UP001156682"/>
    </source>
</evidence>
<dbReference type="RefSeq" id="WP_027850822.1">
    <property type="nucleotide sequence ID" value="NZ_BSOR01000017.1"/>
</dbReference>
<proteinExistence type="predicted"/>
<keyword evidence="1" id="KW-0732">Signal</keyword>
<dbReference type="Proteomes" id="UP001156682">
    <property type="component" value="Unassembled WGS sequence"/>
</dbReference>
<keyword evidence="3" id="KW-1185">Reference proteome</keyword>
<protein>
    <submittedName>
        <fullName evidence="2">Uncharacterized protein</fullName>
    </submittedName>
</protein>
<gene>
    <name evidence="2" type="ORF">GCM10007878_12330</name>
</gene>
<dbReference type="EMBL" id="BSOR01000017">
    <property type="protein sequence ID" value="GLR63798.1"/>
    <property type="molecule type" value="Genomic_DNA"/>
</dbReference>
<evidence type="ECO:0000313" key="2">
    <source>
        <dbReference type="EMBL" id="GLR63798.1"/>
    </source>
</evidence>
<accession>A0ABQ6A0M2</accession>
<organism evidence="2 3">
    <name type="scientific">Marinospirillum insulare</name>
    <dbReference type="NCBI Taxonomy" id="217169"/>
    <lineage>
        <taxon>Bacteria</taxon>
        <taxon>Pseudomonadati</taxon>
        <taxon>Pseudomonadota</taxon>
        <taxon>Gammaproteobacteria</taxon>
        <taxon>Oceanospirillales</taxon>
        <taxon>Oceanospirillaceae</taxon>
        <taxon>Marinospirillum</taxon>
    </lineage>
</organism>
<feature type="chain" id="PRO_5047282964" evidence="1">
    <location>
        <begin position="22"/>
        <end position="164"/>
    </location>
</feature>
<feature type="signal peptide" evidence="1">
    <location>
        <begin position="1"/>
        <end position="21"/>
    </location>
</feature>
<comment type="caution">
    <text evidence="2">The sequence shown here is derived from an EMBL/GenBank/DDBJ whole genome shotgun (WGS) entry which is preliminary data.</text>
</comment>
<sequence length="164" mass="18021">MLKPLVGALAITLSCSTPLYAEPTPLDMMQLMSNYLSGSVTSEQIFEMGVESNMRIPMQHLRVHFVDSRSGKEMPRSDIDQILGQARQDWSYDLIRQTIGTFAPAGSSPEQIIDLFNASALASMRIPPDYIQIEYYDARLGARGDAEGGVSGSIPNKTHTPQAK</sequence>
<reference evidence="3" key="1">
    <citation type="journal article" date="2019" name="Int. J. Syst. Evol. Microbiol.">
        <title>The Global Catalogue of Microorganisms (GCM) 10K type strain sequencing project: providing services to taxonomists for standard genome sequencing and annotation.</title>
        <authorList>
            <consortium name="The Broad Institute Genomics Platform"/>
            <consortium name="The Broad Institute Genome Sequencing Center for Infectious Disease"/>
            <person name="Wu L."/>
            <person name="Ma J."/>
        </authorList>
    </citation>
    <scope>NUCLEOTIDE SEQUENCE [LARGE SCALE GENOMIC DNA]</scope>
    <source>
        <strain evidence="3">NBRC 100033</strain>
    </source>
</reference>
<name>A0ABQ6A0M2_9GAMM</name>
<dbReference type="PROSITE" id="PS51257">
    <property type="entry name" value="PROKAR_LIPOPROTEIN"/>
    <property type="match status" value="1"/>
</dbReference>